<protein>
    <submittedName>
        <fullName evidence="3">Uncharacterized protein</fullName>
    </submittedName>
</protein>
<dbReference type="EMBL" id="PYSW02000003">
    <property type="protein sequence ID" value="KAG2393070.1"/>
    <property type="molecule type" value="Genomic_DNA"/>
</dbReference>
<dbReference type="Pfam" id="PF07890">
    <property type="entry name" value="Rrp15p"/>
    <property type="match status" value="1"/>
</dbReference>
<reference evidence="3 4" key="1">
    <citation type="journal article" date="2018" name="BMC Genomics">
        <title>The genome of Naegleria lovaniensis, the basis for a comparative approach to unravel pathogenicity factors of the human pathogenic amoeba N. fowleri.</title>
        <authorList>
            <person name="Liechti N."/>
            <person name="Schurch N."/>
            <person name="Bruggmann R."/>
            <person name="Wittwer M."/>
        </authorList>
    </citation>
    <scope>NUCLEOTIDE SEQUENCE [LARGE SCALE GENOMIC DNA]</scope>
    <source>
        <strain evidence="3 4">ATCC 30569</strain>
    </source>
</reference>
<dbReference type="GO" id="GO:0000470">
    <property type="term" value="P:maturation of LSU-rRNA"/>
    <property type="evidence" value="ECO:0007669"/>
    <property type="project" value="TreeGrafter"/>
</dbReference>
<comment type="caution">
    <text evidence="3">The sequence shown here is derived from an EMBL/GenBank/DDBJ whole genome shotgun (WGS) entry which is preliminary data.</text>
</comment>
<comment type="similarity">
    <text evidence="1">Belongs to the RRP15 family.</text>
</comment>
<evidence type="ECO:0000313" key="3">
    <source>
        <dbReference type="EMBL" id="KAG2393070.1"/>
    </source>
</evidence>
<sequence>MPKKQQLSKKNKKLPTITTRDSDDNDGAEIHQDIPTNNNHTKTHKHVVDHVSANSETTDKSSKTIENIEELKKRKRLSEDKNEETNELKKVKFEESEEDEDNHSDENDDEAIIEASQHEPPQNRQPGLTDEDTKKELSKIITEILNRQVTRDKSPHLTTELPLLINSKAKTYQRFMEFMQEERQQKSTEKQRRKLLSRNYQPPLLSDWEKEKSLSNVATQGIVKLLNAVLQKKRESIATMTNNGV</sequence>
<dbReference type="PANTHER" id="PTHR13245:SF14">
    <property type="entry name" value="RRP15-LIKE PROTEIN"/>
    <property type="match status" value="1"/>
</dbReference>
<dbReference type="GO" id="GO:0030687">
    <property type="term" value="C:preribosome, large subunit precursor"/>
    <property type="evidence" value="ECO:0007669"/>
    <property type="project" value="TreeGrafter"/>
</dbReference>
<dbReference type="GO" id="GO:0000460">
    <property type="term" value="P:maturation of 5.8S rRNA"/>
    <property type="evidence" value="ECO:0007669"/>
    <property type="project" value="TreeGrafter"/>
</dbReference>
<feature type="compositionally biased region" description="Acidic residues" evidence="2">
    <location>
        <begin position="95"/>
        <end position="109"/>
    </location>
</feature>
<dbReference type="AlphaFoldDB" id="A0AA88KX62"/>
<feature type="region of interest" description="Disordered" evidence="2">
    <location>
        <begin position="115"/>
        <end position="134"/>
    </location>
</feature>
<dbReference type="RefSeq" id="XP_044554964.1">
    <property type="nucleotide sequence ID" value="XM_044699857.1"/>
</dbReference>
<keyword evidence="4" id="KW-1185">Reference proteome</keyword>
<dbReference type="PANTHER" id="PTHR13245">
    <property type="entry name" value="RRP15-LIKE PROTEIN"/>
    <property type="match status" value="1"/>
</dbReference>
<proteinExistence type="inferred from homology"/>
<evidence type="ECO:0000256" key="2">
    <source>
        <dbReference type="SAM" id="MobiDB-lite"/>
    </source>
</evidence>
<evidence type="ECO:0000313" key="4">
    <source>
        <dbReference type="Proteomes" id="UP000816034"/>
    </source>
</evidence>
<evidence type="ECO:0000256" key="1">
    <source>
        <dbReference type="ARBA" id="ARBA00007462"/>
    </source>
</evidence>
<dbReference type="GeneID" id="68102101"/>
<accession>A0AA88KX62</accession>
<feature type="compositionally biased region" description="Basic residues" evidence="2">
    <location>
        <begin position="1"/>
        <end position="13"/>
    </location>
</feature>
<gene>
    <name evidence="3" type="ORF">C9374_009647</name>
</gene>
<name>A0AA88KX62_NAELO</name>
<organism evidence="3 4">
    <name type="scientific">Naegleria lovaniensis</name>
    <name type="common">Amoeba</name>
    <dbReference type="NCBI Taxonomy" id="51637"/>
    <lineage>
        <taxon>Eukaryota</taxon>
        <taxon>Discoba</taxon>
        <taxon>Heterolobosea</taxon>
        <taxon>Tetramitia</taxon>
        <taxon>Eutetramitia</taxon>
        <taxon>Vahlkampfiidae</taxon>
        <taxon>Naegleria</taxon>
    </lineage>
</organism>
<feature type="region of interest" description="Disordered" evidence="2">
    <location>
        <begin position="1"/>
        <end position="109"/>
    </location>
</feature>
<dbReference type="InterPro" id="IPR012459">
    <property type="entry name" value="Rrp15"/>
</dbReference>
<feature type="compositionally biased region" description="Basic and acidic residues" evidence="2">
    <location>
        <begin position="69"/>
        <end position="94"/>
    </location>
</feature>
<dbReference type="Proteomes" id="UP000816034">
    <property type="component" value="Unassembled WGS sequence"/>
</dbReference>